<keyword evidence="3" id="KW-1185">Reference proteome</keyword>
<evidence type="ECO:0000256" key="1">
    <source>
        <dbReference type="SAM" id="Phobius"/>
    </source>
</evidence>
<gene>
    <name evidence="2" type="ORF">DFQ27_007928</name>
</gene>
<dbReference type="EMBL" id="JAAAJB010000642">
    <property type="protein sequence ID" value="KAG0252655.1"/>
    <property type="molecule type" value="Genomic_DNA"/>
</dbReference>
<reference evidence="2" key="1">
    <citation type="journal article" date="2020" name="Fungal Divers.">
        <title>Resolving the Mortierellaceae phylogeny through synthesis of multi-gene phylogenetics and phylogenomics.</title>
        <authorList>
            <person name="Vandepol N."/>
            <person name="Liber J."/>
            <person name="Desiro A."/>
            <person name="Na H."/>
            <person name="Kennedy M."/>
            <person name="Barry K."/>
            <person name="Grigoriev I.V."/>
            <person name="Miller A.N."/>
            <person name="O'Donnell K."/>
            <person name="Stajich J.E."/>
            <person name="Bonito G."/>
        </authorList>
    </citation>
    <scope>NUCLEOTIDE SEQUENCE</scope>
    <source>
        <strain evidence="2">BC1065</strain>
    </source>
</reference>
<keyword evidence="1" id="KW-1133">Transmembrane helix</keyword>
<dbReference type="AlphaFoldDB" id="A0A9P6PRQ9"/>
<evidence type="ECO:0000313" key="3">
    <source>
        <dbReference type="Proteomes" id="UP000807716"/>
    </source>
</evidence>
<name>A0A9P6PRQ9_9FUNG</name>
<protein>
    <submittedName>
        <fullName evidence="2">Uncharacterized protein</fullName>
    </submittedName>
</protein>
<organism evidence="2 3">
    <name type="scientific">Actinomortierella ambigua</name>
    <dbReference type="NCBI Taxonomy" id="1343610"/>
    <lineage>
        <taxon>Eukaryota</taxon>
        <taxon>Fungi</taxon>
        <taxon>Fungi incertae sedis</taxon>
        <taxon>Mucoromycota</taxon>
        <taxon>Mortierellomycotina</taxon>
        <taxon>Mortierellomycetes</taxon>
        <taxon>Mortierellales</taxon>
        <taxon>Mortierellaceae</taxon>
        <taxon>Actinomortierella</taxon>
    </lineage>
</organism>
<dbReference type="Gene3D" id="3.90.550.10">
    <property type="entry name" value="Spore Coat Polysaccharide Biosynthesis Protein SpsA, Chain A"/>
    <property type="match status" value="1"/>
</dbReference>
<proteinExistence type="predicted"/>
<accession>A0A9P6PRQ9</accession>
<dbReference type="OrthoDB" id="1684102at2759"/>
<comment type="caution">
    <text evidence="2">The sequence shown here is derived from an EMBL/GenBank/DDBJ whole genome shotgun (WGS) entry which is preliminary data.</text>
</comment>
<evidence type="ECO:0000313" key="2">
    <source>
        <dbReference type="EMBL" id="KAG0252655.1"/>
    </source>
</evidence>
<dbReference type="Proteomes" id="UP000807716">
    <property type="component" value="Unassembled WGS sequence"/>
</dbReference>
<feature type="transmembrane region" description="Helical" evidence="1">
    <location>
        <begin position="45"/>
        <end position="65"/>
    </location>
</feature>
<keyword evidence="1" id="KW-0472">Membrane</keyword>
<sequence length="609" mass="69286">MSSEPELLPMHGTGSDGRRQYVSATTFVQTVKVYLRQLVRRLTSYRIALIALVMLTLYIMLYTLGSSQYLHKQQHPTLVDDTEALFGSNSSSFSYKKDKTARDRILLEWETRANFRTDLAKVGSSRQSAYSARLFEDVSSTGSPPGSNKGPYIPVTAVVLSWKRKEGTQAVVSFLQKYPFIKEILVWNNNKDDPLHSSDFQSQQEATPEHKPSITVFNAEANLHDYSKYTTCVLAKYDHCYIQDDDWINLSMDSMYTLFVENPNILVTNTMPAMNAQQRSWMFQNPQIHMHTGFSWIGSGTFVSKKDVFRFIMQLGGSNLWKERVQVSDLYFTIWRNQYPYVLTHALAPMDQSSAWSQRNDPWSEIHTTLGDAVQRLSVVLSGEGVVQGSPHRIGAKSDFLVNEETPLFKDRHSRSVCTNDRCLFQTNIEMFPAPEAVKWSTEGKRDIQVHEAKYRALDYPSAEFVAMHAYHYAVDQDPKTCWRSFRSPLTRDYFGLQLVLPISTWTGTLVRANEIELWSTLKASLEAFKRDIHIKASQNGHDWHDCEGIESKEHEDSSVPPGIKSLLISGLKCSGMTTGVMRFVRFEFSSAVDDAVEVCGIRIGDMAL</sequence>
<keyword evidence="1" id="KW-0812">Transmembrane</keyword>
<dbReference type="InterPro" id="IPR029044">
    <property type="entry name" value="Nucleotide-diphossugar_trans"/>
</dbReference>